<keyword evidence="3" id="KW-1185">Reference proteome</keyword>
<feature type="region of interest" description="Disordered" evidence="1">
    <location>
        <begin position="82"/>
        <end position="106"/>
    </location>
</feature>
<accession>A0A9N7UMU7</accession>
<sequence length="138" mass="15828">MKAEEWDWYERKEREEEVRAGGVLSRSAGPSRIDNAHHQRSEEEEAAEEEEEEEEERVFQTSHSLREAEPLAIGGKTSRLYSGKENEAMTGKERWMDIDGGSESAGKGESVLQQIVWSNVQHEKLVKEHRATITSWSQ</sequence>
<feature type="compositionally biased region" description="Acidic residues" evidence="1">
    <location>
        <begin position="42"/>
        <end position="56"/>
    </location>
</feature>
<gene>
    <name evidence="2" type="ORF">PLEPLA_LOCUS21272</name>
</gene>
<dbReference type="Proteomes" id="UP001153269">
    <property type="component" value="Unassembled WGS sequence"/>
</dbReference>
<proteinExistence type="predicted"/>
<feature type="region of interest" description="Disordered" evidence="1">
    <location>
        <begin position="1"/>
        <end position="65"/>
    </location>
</feature>
<protein>
    <submittedName>
        <fullName evidence="2">Uncharacterized protein</fullName>
    </submittedName>
</protein>
<evidence type="ECO:0000313" key="2">
    <source>
        <dbReference type="EMBL" id="CAB1433184.1"/>
    </source>
</evidence>
<dbReference type="AlphaFoldDB" id="A0A9N7UMU7"/>
<feature type="compositionally biased region" description="Basic and acidic residues" evidence="1">
    <location>
        <begin position="82"/>
        <end position="97"/>
    </location>
</feature>
<organism evidence="2 3">
    <name type="scientific">Pleuronectes platessa</name>
    <name type="common">European plaice</name>
    <dbReference type="NCBI Taxonomy" id="8262"/>
    <lineage>
        <taxon>Eukaryota</taxon>
        <taxon>Metazoa</taxon>
        <taxon>Chordata</taxon>
        <taxon>Craniata</taxon>
        <taxon>Vertebrata</taxon>
        <taxon>Euteleostomi</taxon>
        <taxon>Actinopterygii</taxon>
        <taxon>Neopterygii</taxon>
        <taxon>Teleostei</taxon>
        <taxon>Neoteleostei</taxon>
        <taxon>Acanthomorphata</taxon>
        <taxon>Carangaria</taxon>
        <taxon>Pleuronectiformes</taxon>
        <taxon>Pleuronectoidei</taxon>
        <taxon>Pleuronectidae</taxon>
        <taxon>Pleuronectes</taxon>
    </lineage>
</organism>
<reference evidence="2" key="1">
    <citation type="submission" date="2020-03" db="EMBL/GenBank/DDBJ databases">
        <authorList>
            <person name="Weist P."/>
        </authorList>
    </citation>
    <scope>NUCLEOTIDE SEQUENCE</scope>
</reference>
<name>A0A9N7UMU7_PLEPL</name>
<dbReference type="EMBL" id="CADEAL010001532">
    <property type="protein sequence ID" value="CAB1433184.1"/>
    <property type="molecule type" value="Genomic_DNA"/>
</dbReference>
<comment type="caution">
    <text evidence="2">The sequence shown here is derived from an EMBL/GenBank/DDBJ whole genome shotgun (WGS) entry which is preliminary data.</text>
</comment>
<feature type="compositionally biased region" description="Basic and acidic residues" evidence="1">
    <location>
        <begin position="1"/>
        <end position="19"/>
    </location>
</feature>
<evidence type="ECO:0000256" key="1">
    <source>
        <dbReference type="SAM" id="MobiDB-lite"/>
    </source>
</evidence>
<evidence type="ECO:0000313" key="3">
    <source>
        <dbReference type="Proteomes" id="UP001153269"/>
    </source>
</evidence>